<evidence type="ECO:0000313" key="4">
    <source>
        <dbReference type="Proteomes" id="UP000193642"/>
    </source>
</evidence>
<evidence type="ECO:0000313" key="2">
    <source>
        <dbReference type="EMBL" id="ORY44664.1"/>
    </source>
</evidence>
<dbReference type="EMBL" id="MCGO01000021">
    <property type="protein sequence ID" value="ORY44664.1"/>
    <property type="molecule type" value="Genomic_DNA"/>
</dbReference>
<dbReference type="EMBL" id="MCGO01000007">
    <property type="protein sequence ID" value="ORY50604.1"/>
    <property type="molecule type" value="Genomic_DNA"/>
</dbReference>
<gene>
    <name evidence="3" type="ORF">BCR33DRAFT_762874</name>
    <name evidence="2" type="ORF">BCR33DRAFT_765752</name>
</gene>
<sequence length="978" mass="110491">MADFSDNSDQDFSDDSDQDFSDDSEHEQENQPIIRPVLEPIPAYVYDPSLDRNTYTIDPLKIFKVNDFLSFQSFKSQEQWIFALHLFLHEDIREAWQKSLTSSVGRFIASLGHHMQWRNDAFASFIASVPGPLQPVVGTSFENAVNDYINNFTTNNLHPTADKLQLNISLNAPTHLMKAFIKLLTGKIQKTIQWGDETLLSQLTSDYSCDIDSDITVCDNLEDLLPNGVYKLLPKSNFNFTMKKKVGYTIRQLTGEQDADGNPTFVEKDLGSVDNIMIGEGEKYKLYITYVKQASTVSLNDLQILLWDKGIRPTLQTMLPLTTLQRVTNDSQGRQINVMVGRQGLRFPYVPVEGRYLAGFTDQFKRTLNSVPELKSILGDFKFIGVHQGIKDSFTSEVHLGEPGGAEPIWSDGNPSYKRKKSAVGIATTPRYGFSIVDGAFNVMFESAVPGQGITTLAPIKNFDNLLTSMGFAVEREIMLDCIHIGGLQAHPKEACQYKGVKKIIMYSGFKYQTVDHVDANHGFRSIQVAEIIENTDQFRAKIKAFVNHLSKAEDMSFGMRFEVRGEDAAVASFLQDFKNKIRSFDEKARSTLFVVEKTATLIKYIVIRIQALVSLVSLLGQLIRNHPHLKVYWEETANYIHKELICLVSKPPGWYNSNFDCYTLQKFTSQLHSFGSISYQAFPLLHILAEPNELRYELRNPLPKKLLATLVTATDLAKAVNKKTRSGNNTMGVMHRSLDSGTVQHVLHILANAGSQPKESDILAPANAKTENEQVTRLIDALCEALLASIPNQLIRYPERMQEVKDTKKLTVENLRKIIDDKNDYPYYMVKSNSVANVRNYEEKLRRFVNFDIADINRLIGTKGTKLSCLAGYFGELVLYLQSFQSIIIFGSHAEGQAAKDRFKTKLLTEARERLEVLPCGDLNPTNTVWTSFSLKNCPGSDGDTMQFLKVFHPKNIGHQYNSKTANLVFMKSKRYK</sequence>
<feature type="region of interest" description="Disordered" evidence="1">
    <location>
        <begin position="1"/>
        <end position="33"/>
    </location>
</feature>
<keyword evidence="4" id="KW-1185">Reference proteome</keyword>
<protein>
    <submittedName>
        <fullName evidence="2">Uncharacterized protein</fullName>
    </submittedName>
</protein>
<proteinExistence type="predicted"/>
<dbReference type="AlphaFoldDB" id="A0A1Y2CCW9"/>
<evidence type="ECO:0000256" key="1">
    <source>
        <dbReference type="SAM" id="MobiDB-lite"/>
    </source>
</evidence>
<accession>A0A1Y2CCW9</accession>
<comment type="caution">
    <text evidence="2">The sequence shown here is derived from an EMBL/GenBank/DDBJ whole genome shotgun (WGS) entry which is preliminary data.</text>
</comment>
<dbReference type="Proteomes" id="UP000193642">
    <property type="component" value="Unassembled WGS sequence"/>
</dbReference>
<dbReference type="OrthoDB" id="2165430at2759"/>
<feature type="compositionally biased region" description="Acidic residues" evidence="1">
    <location>
        <begin position="1"/>
        <end position="26"/>
    </location>
</feature>
<name>A0A1Y2CCW9_9FUNG</name>
<evidence type="ECO:0000313" key="3">
    <source>
        <dbReference type="EMBL" id="ORY50604.1"/>
    </source>
</evidence>
<reference evidence="2 4" key="1">
    <citation type="submission" date="2016-07" db="EMBL/GenBank/DDBJ databases">
        <title>Pervasive Adenine N6-methylation of Active Genes in Fungi.</title>
        <authorList>
            <consortium name="DOE Joint Genome Institute"/>
            <person name="Mondo S.J."/>
            <person name="Dannebaum R.O."/>
            <person name="Kuo R.C."/>
            <person name="Labutti K."/>
            <person name="Haridas S."/>
            <person name="Kuo A."/>
            <person name="Salamov A."/>
            <person name="Ahrendt S.R."/>
            <person name="Lipzen A."/>
            <person name="Sullivan W."/>
            <person name="Andreopoulos W.B."/>
            <person name="Clum A."/>
            <person name="Lindquist E."/>
            <person name="Daum C."/>
            <person name="Ramamoorthy G.K."/>
            <person name="Gryganskyi A."/>
            <person name="Culley D."/>
            <person name="Magnuson J.K."/>
            <person name="James T.Y."/>
            <person name="O'Malley M.A."/>
            <person name="Stajich J.E."/>
            <person name="Spatafora J.W."/>
            <person name="Visel A."/>
            <person name="Grigoriev I.V."/>
        </authorList>
    </citation>
    <scope>NUCLEOTIDE SEQUENCE [LARGE SCALE GENOMIC DNA]</scope>
    <source>
        <strain evidence="2 4">JEL800</strain>
    </source>
</reference>
<organism evidence="2 4">
    <name type="scientific">Rhizoclosmatium globosum</name>
    <dbReference type="NCBI Taxonomy" id="329046"/>
    <lineage>
        <taxon>Eukaryota</taxon>
        <taxon>Fungi</taxon>
        <taxon>Fungi incertae sedis</taxon>
        <taxon>Chytridiomycota</taxon>
        <taxon>Chytridiomycota incertae sedis</taxon>
        <taxon>Chytridiomycetes</taxon>
        <taxon>Chytridiales</taxon>
        <taxon>Chytriomycetaceae</taxon>
        <taxon>Rhizoclosmatium</taxon>
    </lineage>
</organism>